<accession>A0A6A5U709</accession>
<gene>
    <name evidence="1" type="ORF">CC80DRAFT_50282</name>
</gene>
<protein>
    <submittedName>
        <fullName evidence="1">Uncharacterized protein</fullName>
    </submittedName>
</protein>
<keyword evidence="2" id="KW-1185">Reference proteome</keyword>
<proteinExistence type="predicted"/>
<evidence type="ECO:0000313" key="2">
    <source>
        <dbReference type="Proteomes" id="UP000800035"/>
    </source>
</evidence>
<reference evidence="1" key="1">
    <citation type="journal article" date="2020" name="Stud. Mycol.">
        <title>101 Dothideomycetes genomes: a test case for predicting lifestyles and emergence of pathogens.</title>
        <authorList>
            <person name="Haridas S."/>
            <person name="Albert R."/>
            <person name="Binder M."/>
            <person name="Bloem J."/>
            <person name="Labutti K."/>
            <person name="Salamov A."/>
            <person name="Andreopoulos B."/>
            <person name="Baker S."/>
            <person name="Barry K."/>
            <person name="Bills G."/>
            <person name="Bluhm B."/>
            <person name="Cannon C."/>
            <person name="Castanera R."/>
            <person name="Culley D."/>
            <person name="Daum C."/>
            <person name="Ezra D."/>
            <person name="Gonzalez J."/>
            <person name="Henrissat B."/>
            <person name="Kuo A."/>
            <person name="Liang C."/>
            <person name="Lipzen A."/>
            <person name="Lutzoni F."/>
            <person name="Magnuson J."/>
            <person name="Mondo S."/>
            <person name="Nolan M."/>
            <person name="Ohm R."/>
            <person name="Pangilinan J."/>
            <person name="Park H.-J."/>
            <person name="Ramirez L."/>
            <person name="Alfaro M."/>
            <person name="Sun H."/>
            <person name="Tritt A."/>
            <person name="Yoshinaga Y."/>
            <person name="Zwiers L.-H."/>
            <person name="Turgeon B."/>
            <person name="Goodwin S."/>
            <person name="Spatafora J."/>
            <person name="Crous P."/>
            <person name="Grigoriev I."/>
        </authorList>
    </citation>
    <scope>NUCLEOTIDE SEQUENCE</scope>
    <source>
        <strain evidence="1">CBS 675.92</strain>
    </source>
</reference>
<dbReference type="Proteomes" id="UP000800035">
    <property type="component" value="Unassembled WGS sequence"/>
</dbReference>
<dbReference type="EMBL" id="ML976990">
    <property type="protein sequence ID" value="KAF1956907.1"/>
    <property type="molecule type" value="Genomic_DNA"/>
</dbReference>
<organism evidence="1 2">
    <name type="scientific">Byssothecium circinans</name>
    <dbReference type="NCBI Taxonomy" id="147558"/>
    <lineage>
        <taxon>Eukaryota</taxon>
        <taxon>Fungi</taxon>
        <taxon>Dikarya</taxon>
        <taxon>Ascomycota</taxon>
        <taxon>Pezizomycotina</taxon>
        <taxon>Dothideomycetes</taxon>
        <taxon>Pleosporomycetidae</taxon>
        <taxon>Pleosporales</taxon>
        <taxon>Massarineae</taxon>
        <taxon>Massarinaceae</taxon>
        <taxon>Byssothecium</taxon>
    </lineage>
</organism>
<sequence>MASLAQQLHHLPTTPLSALPSLTFAALENFAILRLLLPITNAVSLLPLLDSCLLSVCIPSSPTAAWYLARRNEKTHVSWERASTDSFQCQCTAIEPPASTPSLDMLQCGRLLQCCLGIESVTGRSYAWAEADFPVAEACR</sequence>
<dbReference type="AlphaFoldDB" id="A0A6A5U709"/>
<evidence type="ECO:0000313" key="1">
    <source>
        <dbReference type="EMBL" id="KAF1956907.1"/>
    </source>
</evidence>
<name>A0A6A5U709_9PLEO</name>